<comment type="subcellular location">
    <subcellularLocation>
        <location evidence="1">Cell outer membrane</location>
    </subcellularLocation>
</comment>
<keyword evidence="4" id="KW-0675">Receptor</keyword>
<comment type="caution">
    <text evidence="4">The sequence shown here is derived from an EMBL/GenBank/DDBJ whole genome shotgun (WGS) entry which is preliminary data.</text>
</comment>
<dbReference type="InterPro" id="IPR036942">
    <property type="entry name" value="Beta-barrel_TonB_sf"/>
</dbReference>
<proteinExistence type="predicted"/>
<dbReference type="GO" id="GO:0009279">
    <property type="term" value="C:cell outer membrane"/>
    <property type="evidence" value="ECO:0007669"/>
    <property type="project" value="UniProtKB-SubCell"/>
</dbReference>
<dbReference type="SUPFAM" id="SSF56935">
    <property type="entry name" value="Porins"/>
    <property type="match status" value="1"/>
</dbReference>
<dbReference type="Pfam" id="PF13715">
    <property type="entry name" value="CarbopepD_reg_2"/>
    <property type="match status" value="1"/>
</dbReference>
<evidence type="ECO:0000256" key="3">
    <source>
        <dbReference type="ARBA" id="ARBA00023237"/>
    </source>
</evidence>
<sequence>MLKLILANICKKSNYAFLIVVFSISISSAQTLTQTVKGRVLDAETEAPLLGADIVVLNSNPQKGAITDEQGFFRIEGIPVGRASFQFAFLGYEDFVASEILIGSAKEVELNIYLTEALNQLDEVVLTAPTDNSAPNNKLATVSARSFSVEETKRFPASVSDPGRMALSFAGVTNSDDSSNEIIIRGNAPNQLLWRIEGIEVPEPNHFSEEGYSPGNVSLVSTSMLGKSDFFTGAFPATYGNALSGVFDINLRNGNSEKGEYAFQFGVLGADLTAEGPFSKGYRGSYLVNYRYSTIALLNQITDVTPGSTPTFQDISMKLNFPLGSRTNLSIWGIGGISDEDEDPEINDNFSSEEIFKSKTYMSGLTISHFFKNNDKLETRLSYSGNASDYVFESRNTDTSDFFEESDILRNNAFRISTDYTKKVSAKTTINSGAILSFLNYDVLTTETFNDQSRDLVREEGSGTMAQAYVQGKYRFTTDFSTTFGLHGTYFSVNEDFVVEPRLGLQWSINPNHTLSAGFGIHSRRMPLNQYFINIPEGNGFRTPNTDLDLMQAVHYIIGHDWRIIKNGHIKVEVYYQDLNKVAVSRDPNFTASYLNGQFIPIELTDTGDGRNYGIEFTFEKFFSRQYYFLATASLYDTKYRASNGNWYDSAYNYNYTFNLVGGKEFTVGKKQNNTIGLSARTLVNGGKRTTPINQELFDETGEVRLEQSLRNTIELDNYFRLDASIYYRLNRPKAAHRISLDIQNATNRKNIDRAFFNPNTGQLETDLQLELIPFINYRIEF</sequence>
<reference evidence="4 5" key="1">
    <citation type="submission" date="2018-10" db="EMBL/GenBank/DDBJ databases">
        <title>Ulvibacterium marinum gen. nov., sp. nov., a novel marine bacterium of the family Flavobacteriaceae, isolated from a culture of the green alga Ulva prolifera.</title>
        <authorList>
            <person name="Zhang Z."/>
        </authorList>
    </citation>
    <scope>NUCLEOTIDE SEQUENCE [LARGE SCALE GENOMIC DNA]</scope>
    <source>
        <strain evidence="4 5">CCMM003</strain>
    </source>
</reference>
<protein>
    <submittedName>
        <fullName evidence="4">TonB-dependent receptor</fullName>
    </submittedName>
</protein>
<dbReference type="Gene3D" id="2.170.130.10">
    <property type="entry name" value="TonB-dependent receptor, plug domain"/>
    <property type="match status" value="1"/>
</dbReference>
<dbReference type="InterPro" id="IPR037066">
    <property type="entry name" value="Plug_dom_sf"/>
</dbReference>
<evidence type="ECO:0000313" key="5">
    <source>
        <dbReference type="Proteomes" id="UP000276603"/>
    </source>
</evidence>
<accession>A0A3B0C4M2</accession>
<dbReference type="Gene3D" id="2.60.40.1120">
    <property type="entry name" value="Carboxypeptidase-like, regulatory domain"/>
    <property type="match status" value="1"/>
</dbReference>
<dbReference type="OrthoDB" id="9804995at2"/>
<dbReference type="SUPFAM" id="SSF49464">
    <property type="entry name" value="Carboxypeptidase regulatory domain-like"/>
    <property type="match status" value="1"/>
</dbReference>
<dbReference type="Proteomes" id="UP000276603">
    <property type="component" value="Unassembled WGS sequence"/>
</dbReference>
<name>A0A3B0C4M2_9FLAO</name>
<dbReference type="RefSeq" id="WP_120712281.1">
    <property type="nucleotide sequence ID" value="NZ_RBCJ01000003.1"/>
</dbReference>
<dbReference type="AlphaFoldDB" id="A0A3B0C4M2"/>
<dbReference type="InterPro" id="IPR008969">
    <property type="entry name" value="CarboxyPept-like_regulatory"/>
</dbReference>
<keyword evidence="2" id="KW-0472">Membrane</keyword>
<evidence type="ECO:0000313" key="4">
    <source>
        <dbReference type="EMBL" id="RKN79468.1"/>
    </source>
</evidence>
<evidence type="ECO:0000256" key="2">
    <source>
        <dbReference type="ARBA" id="ARBA00023136"/>
    </source>
</evidence>
<keyword evidence="5" id="KW-1185">Reference proteome</keyword>
<keyword evidence="3" id="KW-0998">Cell outer membrane</keyword>
<evidence type="ECO:0000256" key="1">
    <source>
        <dbReference type="ARBA" id="ARBA00004442"/>
    </source>
</evidence>
<organism evidence="4 5">
    <name type="scientific">Ulvibacterium marinum</name>
    <dbReference type="NCBI Taxonomy" id="2419782"/>
    <lineage>
        <taxon>Bacteria</taxon>
        <taxon>Pseudomonadati</taxon>
        <taxon>Bacteroidota</taxon>
        <taxon>Flavobacteriia</taxon>
        <taxon>Flavobacteriales</taxon>
        <taxon>Flavobacteriaceae</taxon>
        <taxon>Ulvibacterium</taxon>
    </lineage>
</organism>
<dbReference type="EMBL" id="RBCJ01000003">
    <property type="protein sequence ID" value="RKN79468.1"/>
    <property type="molecule type" value="Genomic_DNA"/>
</dbReference>
<gene>
    <name evidence="4" type="ORF">D7Z94_14265</name>
</gene>
<dbReference type="Gene3D" id="2.40.170.20">
    <property type="entry name" value="TonB-dependent receptor, beta-barrel domain"/>
    <property type="match status" value="1"/>
</dbReference>